<evidence type="ECO:0008006" key="3">
    <source>
        <dbReference type="Google" id="ProtNLM"/>
    </source>
</evidence>
<evidence type="ECO:0000313" key="2">
    <source>
        <dbReference type="Proteomes" id="UP000324222"/>
    </source>
</evidence>
<evidence type="ECO:0000313" key="1">
    <source>
        <dbReference type="EMBL" id="MPC28549.1"/>
    </source>
</evidence>
<dbReference type="EMBL" id="VSRR010001931">
    <property type="protein sequence ID" value="MPC28549.1"/>
    <property type="molecule type" value="Genomic_DNA"/>
</dbReference>
<accession>A0A5B7E559</accession>
<keyword evidence="2" id="KW-1185">Reference proteome</keyword>
<gene>
    <name evidence="1" type="ORF">E2C01_021758</name>
</gene>
<protein>
    <recommendedName>
        <fullName evidence="3">RNase H type-1 domain-containing protein</fullName>
    </recommendedName>
</protein>
<sequence>MFLWIFSHVSLAYNDTVDRLAKAACGLPACDAGPVPSLQCLRTRIREASLLSTAKRTDRAASFTI</sequence>
<dbReference type="AlphaFoldDB" id="A0A5B7E559"/>
<name>A0A5B7E559_PORTR</name>
<organism evidence="1 2">
    <name type="scientific">Portunus trituberculatus</name>
    <name type="common">Swimming crab</name>
    <name type="synonym">Neptunus trituberculatus</name>
    <dbReference type="NCBI Taxonomy" id="210409"/>
    <lineage>
        <taxon>Eukaryota</taxon>
        <taxon>Metazoa</taxon>
        <taxon>Ecdysozoa</taxon>
        <taxon>Arthropoda</taxon>
        <taxon>Crustacea</taxon>
        <taxon>Multicrustacea</taxon>
        <taxon>Malacostraca</taxon>
        <taxon>Eumalacostraca</taxon>
        <taxon>Eucarida</taxon>
        <taxon>Decapoda</taxon>
        <taxon>Pleocyemata</taxon>
        <taxon>Brachyura</taxon>
        <taxon>Eubrachyura</taxon>
        <taxon>Portunoidea</taxon>
        <taxon>Portunidae</taxon>
        <taxon>Portuninae</taxon>
        <taxon>Portunus</taxon>
    </lineage>
</organism>
<proteinExistence type="predicted"/>
<comment type="caution">
    <text evidence="1">The sequence shown here is derived from an EMBL/GenBank/DDBJ whole genome shotgun (WGS) entry which is preliminary data.</text>
</comment>
<reference evidence="1 2" key="1">
    <citation type="submission" date="2019-05" db="EMBL/GenBank/DDBJ databases">
        <title>Another draft genome of Portunus trituberculatus and its Hox gene families provides insights of decapod evolution.</title>
        <authorList>
            <person name="Jeong J.-H."/>
            <person name="Song I."/>
            <person name="Kim S."/>
            <person name="Choi T."/>
            <person name="Kim D."/>
            <person name="Ryu S."/>
            <person name="Kim W."/>
        </authorList>
    </citation>
    <scope>NUCLEOTIDE SEQUENCE [LARGE SCALE GENOMIC DNA]</scope>
    <source>
        <tissue evidence="1">Muscle</tissue>
    </source>
</reference>
<dbReference type="Proteomes" id="UP000324222">
    <property type="component" value="Unassembled WGS sequence"/>
</dbReference>